<keyword evidence="7 8" id="KW-0472">Membrane</keyword>
<dbReference type="EMBL" id="BQMJ01000027">
    <property type="protein sequence ID" value="GJQ11774.1"/>
    <property type="molecule type" value="Genomic_DNA"/>
</dbReference>
<gene>
    <name evidence="9" type="ORF">GpartN1_g3565.t1</name>
</gene>
<evidence type="ECO:0000313" key="10">
    <source>
        <dbReference type="Proteomes" id="UP001061958"/>
    </source>
</evidence>
<dbReference type="GO" id="GO:0006487">
    <property type="term" value="P:protein N-linked glycosylation"/>
    <property type="evidence" value="ECO:0007669"/>
    <property type="project" value="TreeGrafter"/>
</dbReference>
<feature type="transmembrane region" description="Helical" evidence="8">
    <location>
        <begin position="52"/>
        <end position="74"/>
    </location>
</feature>
<feature type="transmembrane region" description="Helical" evidence="8">
    <location>
        <begin position="21"/>
        <end position="46"/>
    </location>
</feature>
<evidence type="ECO:0000256" key="1">
    <source>
        <dbReference type="ARBA" id="ARBA00004477"/>
    </source>
</evidence>
<dbReference type="PANTHER" id="PTHR10705">
    <property type="entry name" value="DOLICHYL-DIPHOSPHOOLIGOSACCHARIDE--PROTEIN GLYCOSYLTRANSFERASE SUBUNIT DAD1"/>
    <property type="match status" value="1"/>
</dbReference>
<keyword evidence="5 8" id="KW-0256">Endoplasmic reticulum</keyword>
<dbReference type="GO" id="GO:0008250">
    <property type="term" value="C:oligosaccharyltransferase complex"/>
    <property type="evidence" value="ECO:0007669"/>
    <property type="project" value="InterPro"/>
</dbReference>
<dbReference type="InterPro" id="IPR003038">
    <property type="entry name" value="DAD/Ost2"/>
</dbReference>
<dbReference type="PANTHER" id="PTHR10705:SF0">
    <property type="entry name" value="DOLICHYL-DIPHOSPHOOLIGOSACCHARIDE--PROTEIN GLYCOSYLTRANSFERASE SUBUNIT DAD1"/>
    <property type="match status" value="1"/>
</dbReference>
<comment type="similarity">
    <text evidence="3 8">Belongs to the DAD/OST2 family.</text>
</comment>
<evidence type="ECO:0000256" key="4">
    <source>
        <dbReference type="ARBA" id="ARBA00022692"/>
    </source>
</evidence>
<evidence type="ECO:0000256" key="6">
    <source>
        <dbReference type="ARBA" id="ARBA00022989"/>
    </source>
</evidence>
<keyword evidence="4 8" id="KW-0812">Transmembrane</keyword>
<reference evidence="9" key="1">
    <citation type="journal article" date="2022" name="Proc. Natl. Acad. Sci. U.S.A.">
        <title>Life cycle and functional genomics of the unicellular red alga Galdieria for elucidating algal and plant evolution and industrial use.</title>
        <authorList>
            <person name="Hirooka S."/>
            <person name="Itabashi T."/>
            <person name="Ichinose T.M."/>
            <person name="Onuma R."/>
            <person name="Fujiwara T."/>
            <person name="Yamashita S."/>
            <person name="Jong L.W."/>
            <person name="Tomita R."/>
            <person name="Iwane A.H."/>
            <person name="Miyagishima S.Y."/>
        </authorList>
    </citation>
    <scope>NUCLEOTIDE SEQUENCE</scope>
    <source>
        <strain evidence="9">NBRC 102759</strain>
    </source>
</reference>
<organism evidence="9 10">
    <name type="scientific">Galdieria partita</name>
    <dbReference type="NCBI Taxonomy" id="83374"/>
    <lineage>
        <taxon>Eukaryota</taxon>
        <taxon>Rhodophyta</taxon>
        <taxon>Bangiophyceae</taxon>
        <taxon>Galdieriales</taxon>
        <taxon>Galdieriaceae</taxon>
        <taxon>Galdieria</taxon>
    </lineage>
</organism>
<comment type="subcellular location">
    <subcellularLocation>
        <location evidence="1 8">Endoplasmic reticulum membrane</location>
        <topology evidence="1 8">Multi-pass membrane protein</topology>
    </subcellularLocation>
</comment>
<evidence type="ECO:0000256" key="5">
    <source>
        <dbReference type="ARBA" id="ARBA00022824"/>
    </source>
</evidence>
<comment type="subunit">
    <text evidence="8">Component of the oligosaccharyltransferase (OST) complex.</text>
</comment>
<sequence>MISISEAGKRLIVHYKSTVPYHLKVIDAFLLYVAFTAAIQFVYALLVGTFPFNAFLAGFFSCMGVFVLTVCLRMQMNPHNQNPLNRWQKFNPARAFAEWLFCNLILHIAVINFIG</sequence>
<evidence type="ECO:0000256" key="3">
    <source>
        <dbReference type="ARBA" id="ARBA00009386"/>
    </source>
</evidence>
<comment type="function">
    <text evidence="8">Subunit of the oligosaccharyl transferase (OST) complex that catalyzes the initial transfer of a defined glycan (Glc(3)Man(9)GlcNAc(2) in eukaryotes) from the lipid carrier dolichol-pyrophosphate to an asparagine residue within an Asn-X-Ser/Thr consensus motif in nascent polypeptide chains, the first step in protein N-glycosylation. N-glycosylation occurs cotranslationally and the complex associates with the Sec61 complex at the channel-forming translocon complex that mediates protein translocation across the endoplasmic reticulum (ER). All subunits are required for a maximal enzyme activity.</text>
</comment>
<evidence type="ECO:0000313" key="9">
    <source>
        <dbReference type="EMBL" id="GJQ11774.1"/>
    </source>
</evidence>
<reference evidence="9" key="2">
    <citation type="submission" date="2022-01" db="EMBL/GenBank/DDBJ databases">
        <authorList>
            <person name="Hirooka S."/>
            <person name="Miyagishima S.Y."/>
        </authorList>
    </citation>
    <scope>NUCLEOTIDE SEQUENCE</scope>
    <source>
        <strain evidence="9">NBRC 102759</strain>
    </source>
</reference>
<dbReference type="OrthoDB" id="445566at2759"/>
<keyword evidence="10" id="KW-1185">Reference proteome</keyword>
<dbReference type="Proteomes" id="UP001061958">
    <property type="component" value="Unassembled WGS sequence"/>
</dbReference>
<keyword evidence="6 8" id="KW-1133">Transmembrane helix</keyword>
<proteinExistence type="inferred from homology"/>
<evidence type="ECO:0000256" key="8">
    <source>
        <dbReference type="RuleBase" id="RU361136"/>
    </source>
</evidence>
<comment type="caution">
    <text evidence="9">The sequence shown here is derived from an EMBL/GenBank/DDBJ whole genome shotgun (WGS) entry which is preliminary data.</text>
</comment>
<dbReference type="AlphaFoldDB" id="A0A9C7PWJ4"/>
<dbReference type="Pfam" id="PF02109">
    <property type="entry name" value="DAD"/>
    <property type="match status" value="1"/>
</dbReference>
<name>A0A9C7PWJ4_9RHOD</name>
<protein>
    <recommendedName>
        <fullName evidence="8">Dolichyl-diphosphooligosaccharide--protein glycosyltransferase subunit OST2</fullName>
        <shortName evidence="8">Oligosaccharyl transferase subunit OST2</shortName>
    </recommendedName>
</protein>
<accession>A0A9C7PWJ4</accession>
<evidence type="ECO:0000256" key="2">
    <source>
        <dbReference type="ARBA" id="ARBA00004922"/>
    </source>
</evidence>
<feature type="transmembrane region" description="Helical" evidence="8">
    <location>
        <begin position="95"/>
        <end position="114"/>
    </location>
</feature>
<evidence type="ECO:0000256" key="7">
    <source>
        <dbReference type="ARBA" id="ARBA00023136"/>
    </source>
</evidence>
<dbReference type="PIRSF" id="PIRSF005588">
    <property type="entry name" value="DAD"/>
    <property type="match status" value="1"/>
</dbReference>
<comment type="pathway">
    <text evidence="2 8">Protein modification; protein glycosylation.</text>
</comment>